<comment type="subcellular location">
    <subcellularLocation>
        <location evidence="5">Cytoplasm</location>
    </subcellularLocation>
</comment>
<dbReference type="HAMAP" id="MF_00014">
    <property type="entry name" value="Ribosome_mat_RimM"/>
    <property type="match status" value="1"/>
</dbReference>
<comment type="domain">
    <text evidence="5">The PRC barrel domain binds ribosomal protein uS19.</text>
</comment>
<dbReference type="RefSeq" id="WP_002510967.1">
    <property type="nucleotide sequence ID" value="NZ_AP019698.1"/>
</dbReference>
<evidence type="ECO:0000256" key="3">
    <source>
        <dbReference type="ARBA" id="ARBA00022552"/>
    </source>
</evidence>
<dbReference type="OrthoDB" id="9810331at2"/>
<dbReference type="PANTHER" id="PTHR33692:SF1">
    <property type="entry name" value="RIBOSOME MATURATION FACTOR RIMM"/>
    <property type="match status" value="1"/>
</dbReference>
<keyword evidence="1 5" id="KW-0963">Cytoplasm</keyword>
<protein>
    <recommendedName>
        <fullName evidence="5">Ribosome maturation factor RimM</fullName>
    </recommendedName>
</protein>
<dbReference type="PANTHER" id="PTHR33692">
    <property type="entry name" value="RIBOSOME MATURATION FACTOR RIMM"/>
    <property type="match status" value="1"/>
</dbReference>
<dbReference type="AlphaFoldDB" id="A0A2T7BXN8"/>
<dbReference type="InterPro" id="IPR011961">
    <property type="entry name" value="RimM"/>
</dbReference>
<evidence type="ECO:0000313" key="9">
    <source>
        <dbReference type="EMBL" id="SUJ20470.1"/>
    </source>
</evidence>
<sequence>MKVEVGKIVNTHGIKGEVKVKSNSDFTDTRFQPGEVLTIEQTHKEPVMLTVASHRMHKGLHMLTFEGINNINDIEHLKGQVLLQERDHEEIELAENEFYYSDIIGCTVFDDEDTPIGRVIEIFETGANDVWVVKGDKEYLIPYIADVVKEVDVEGRTIHITPLEGLLD</sequence>
<dbReference type="STRING" id="1212545.SARL_11416"/>
<name>A0A2T7BXN8_9STAP</name>
<keyword evidence="3 5" id="KW-0698">rRNA processing</keyword>
<dbReference type="InterPro" id="IPR009000">
    <property type="entry name" value="Transl_B-barrel_sf"/>
</dbReference>
<dbReference type="Proteomes" id="UP000254956">
    <property type="component" value="Unassembled WGS sequence"/>
</dbReference>
<feature type="domain" description="RimM N-terminal" evidence="6">
    <location>
        <begin position="5"/>
        <end position="87"/>
    </location>
</feature>
<dbReference type="GO" id="GO:0042274">
    <property type="term" value="P:ribosomal small subunit biogenesis"/>
    <property type="evidence" value="ECO:0007669"/>
    <property type="project" value="UniProtKB-UniRule"/>
</dbReference>
<dbReference type="SUPFAM" id="SSF50346">
    <property type="entry name" value="PRC-barrel domain"/>
    <property type="match status" value="1"/>
</dbReference>
<dbReference type="InterPro" id="IPR011033">
    <property type="entry name" value="PRC_barrel-like_sf"/>
</dbReference>
<dbReference type="GO" id="GO:0006364">
    <property type="term" value="P:rRNA processing"/>
    <property type="evidence" value="ECO:0007669"/>
    <property type="project" value="UniProtKB-UniRule"/>
</dbReference>
<dbReference type="SUPFAM" id="SSF50447">
    <property type="entry name" value="Translation proteins"/>
    <property type="match status" value="1"/>
</dbReference>
<dbReference type="Proteomes" id="UP000321598">
    <property type="component" value="Unassembled WGS sequence"/>
</dbReference>
<organism evidence="9 10">
    <name type="scientific">Staphylococcus arlettae</name>
    <dbReference type="NCBI Taxonomy" id="29378"/>
    <lineage>
        <taxon>Bacteria</taxon>
        <taxon>Bacillati</taxon>
        <taxon>Bacillota</taxon>
        <taxon>Bacilli</taxon>
        <taxon>Bacillales</taxon>
        <taxon>Staphylococcaceae</taxon>
        <taxon>Staphylococcus</taxon>
    </lineage>
</organism>
<dbReference type="NCBIfam" id="TIGR02273">
    <property type="entry name" value="16S_RimM"/>
    <property type="match status" value="1"/>
</dbReference>
<evidence type="ECO:0000313" key="8">
    <source>
        <dbReference type="EMBL" id="GEP99213.1"/>
    </source>
</evidence>
<keyword evidence="11" id="KW-1185">Reference proteome</keyword>
<evidence type="ECO:0000256" key="2">
    <source>
        <dbReference type="ARBA" id="ARBA00022517"/>
    </source>
</evidence>
<feature type="domain" description="Ribosome maturation factor RimM PRC barrel" evidence="7">
    <location>
        <begin position="101"/>
        <end position="166"/>
    </location>
</feature>
<comment type="subunit">
    <text evidence="5">Binds ribosomal protein uS19.</text>
</comment>
<gene>
    <name evidence="5 9" type="primary">rimM</name>
    <name evidence="9" type="ORF">NCTC12413_01672</name>
    <name evidence="8" type="ORF">SAR03_02510</name>
</gene>
<evidence type="ECO:0000256" key="4">
    <source>
        <dbReference type="ARBA" id="ARBA00023186"/>
    </source>
</evidence>
<keyword evidence="4 5" id="KW-0143">Chaperone</keyword>
<evidence type="ECO:0000256" key="1">
    <source>
        <dbReference type="ARBA" id="ARBA00022490"/>
    </source>
</evidence>
<proteinExistence type="inferred from homology"/>
<dbReference type="InterPro" id="IPR036976">
    <property type="entry name" value="RimM_N_sf"/>
</dbReference>
<dbReference type="InterPro" id="IPR056792">
    <property type="entry name" value="PRC_RimM"/>
</dbReference>
<evidence type="ECO:0000313" key="11">
    <source>
        <dbReference type="Proteomes" id="UP000321598"/>
    </source>
</evidence>
<keyword evidence="2 5" id="KW-0690">Ribosome biogenesis</keyword>
<dbReference type="InterPro" id="IPR002676">
    <property type="entry name" value="RimM_N"/>
</dbReference>
<dbReference type="GO" id="GO:0043022">
    <property type="term" value="F:ribosome binding"/>
    <property type="evidence" value="ECO:0007669"/>
    <property type="project" value="InterPro"/>
</dbReference>
<evidence type="ECO:0000313" key="10">
    <source>
        <dbReference type="Proteomes" id="UP000254956"/>
    </source>
</evidence>
<dbReference type="Pfam" id="PF24986">
    <property type="entry name" value="PRC_RimM"/>
    <property type="match status" value="1"/>
</dbReference>
<comment type="function">
    <text evidence="5">An accessory protein needed during the final step in the assembly of 30S ribosomal subunit, possibly for assembly of the head region. Essential for efficient processing of 16S rRNA. May be needed both before and after RbfA during the maturation of 16S rRNA. It has affinity for free ribosomal 30S subunits but not for 70S ribosomes.</text>
</comment>
<dbReference type="EMBL" id="BKAV01000001">
    <property type="protein sequence ID" value="GEP99213.1"/>
    <property type="molecule type" value="Genomic_DNA"/>
</dbReference>
<dbReference type="EMBL" id="UGZE01000001">
    <property type="protein sequence ID" value="SUJ20470.1"/>
    <property type="molecule type" value="Genomic_DNA"/>
</dbReference>
<evidence type="ECO:0000256" key="5">
    <source>
        <dbReference type="HAMAP-Rule" id="MF_00014"/>
    </source>
</evidence>
<reference evidence="8 11" key="2">
    <citation type="submission" date="2019-07" db="EMBL/GenBank/DDBJ databases">
        <title>Whole genome shotgun sequence of Staphylococcus arlettae NBRC 109765.</title>
        <authorList>
            <person name="Hosoyama A."/>
            <person name="Uohara A."/>
            <person name="Ohji S."/>
            <person name="Ichikawa N."/>
        </authorList>
    </citation>
    <scope>NUCLEOTIDE SEQUENCE [LARGE SCALE GENOMIC DNA]</scope>
    <source>
        <strain evidence="8 11">NBRC 109765</strain>
    </source>
</reference>
<dbReference type="GO" id="GO:0005840">
    <property type="term" value="C:ribosome"/>
    <property type="evidence" value="ECO:0007669"/>
    <property type="project" value="InterPro"/>
</dbReference>
<evidence type="ECO:0000259" key="7">
    <source>
        <dbReference type="Pfam" id="PF24986"/>
    </source>
</evidence>
<dbReference type="GO" id="GO:0005737">
    <property type="term" value="C:cytoplasm"/>
    <property type="evidence" value="ECO:0007669"/>
    <property type="project" value="UniProtKB-SubCell"/>
</dbReference>
<dbReference type="Gene3D" id="2.40.30.60">
    <property type="entry name" value="RimM"/>
    <property type="match status" value="1"/>
</dbReference>
<dbReference type="Gene3D" id="2.30.30.240">
    <property type="entry name" value="PRC-barrel domain"/>
    <property type="match status" value="1"/>
</dbReference>
<evidence type="ECO:0000259" key="6">
    <source>
        <dbReference type="Pfam" id="PF01782"/>
    </source>
</evidence>
<accession>A0A2T7BXN8</accession>
<comment type="similarity">
    <text evidence="5">Belongs to the RimM family.</text>
</comment>
<reference evidence="9 10" key="1">
    <citation type="submission" date="2018-06" db="EMBL/GenBank/DDBJ databases">
        <authorList>
            <consortium name="Pathogen Informatics"/>
            <person name="Doyle S."/>
        </authorList>
    </citation>
    <scope>NUCLEOTIDE SEQUENCE [LARGE SCALE GENOMIC DNA]</scope>
    <source>
        <strain evidence="9 10">NCTC12413</strain>
    </source>
</reference>
<dbReference type="Pfam" id="PF01782">
    <property type="entry name" value="RimM"/>
    <property type="match status" value="1"/>
</dbReference>